<dbReference type="Gene3D" id="2.40.420.20">
    <property type="match status" value="1"/>
</dbReference>
<evidence type="ECO:0000256" key="1">
    <source>
        <dbReference type="ARBA" id="ARBA00009477"/>
    </source>
</evidence>
<evidence type="ECO:0000313" key="4">
    <source>
        <dbReference type="Proteomes" id="UP000614721"/>
    </source>
</evidence>
<dbReference type="EMBL" id="JADSJP010000006">
    <property type="protein sequence ID" value="MBG2878724.1"/>
    <property type="molecule type" value="Genomic_DNA"/>
</dbReference>
<proteinExistence type="inferred from homology"/>
<feature type="coiled-coil region" evidence="2">
    <location>
        <begin position="83"/>
        <end position="148"/>
    </location>
</feature>
<dbReference type="SUPFAM" id="SSF111369">
    <property type="entry name" value="HlyD-like secretion proteins"/>
    <property type="match status" value="1"/>
</dbReference>
<keyword evidence="4" id="KW-1185">Reference proteome</keyword>
<dbReference type="Gene3D" id="1.10.287.470">
    <property type="entry name" value="Helix hairpin bin"/>
    <property type="match status" value="1"/>
</dbReference>
<evidence type="ECO:0000256" key="2">
    <source>
        <dbReference type="SAM" id="Coils"/>
    </source>
</evidence>
<protein>
    <submittedName>
        <fullName evidence="3">Efflux RND transporter periplasmic adaptor subunit</fullName>
    </submittedName>
</protein>
<dbReference type="PANTHER" id="PTHR30469">
    <property type="entry name" value="MULTIDRUG RESISTANCE PROTEIN MDTA"/>
    <property type="match status" value="1"/>
</dbReference>
<dbReference type="Gene3D" id="2.40.50.100">
    <property type="match status" value="1"/>
</dbReference>
<comment type="caution">
    <text evidence="3">The sequence shown here is derived from an EMBL/GenBank/DDBJ whole genome shotgun (WGS) entry which is preliminary data.</text>
</comment>
<dbReference type="NCBIfam" id="TIGR01730">
    <property type="entry name" value="RND_mfp"/>
    <property type="match status" value="1"/>
</dbReference>
<dbReference type="PANTHER" id="PTHR30469:SF15">
    <property type="entry name" value="HLYD FAMILY OF SECRETION PROTEINS"/>
    <property type="match status" value="1"/>
</dbReference>
<keyword evidence="2" id="KW-0175">Coiled coil</keyword>
<accession>A0ABS0ISA7</accession>
<gene>
    <name evidence="3" type="ORF">I4902_05520</name>
</gene>
<name>A0ABS0ISA7_9GAMM</name>
<reference evidence="3 4" key="1">
    <citation type="submission" date="2020-11" db="EMBL/GenBank/DDBJ databases">
        <title>Enhanced detection system for hospital associated transmission using whole genome sequencing surveillance.</title>
        <authorList>
            <person name="Harrison L.H."/>
            <person name="Van Tyne D."/>
            <person name="Marsh J.W."/>
            <person name="Griffith M.P."/>
            <person name="Snyder D.J."/>
            <person name="Cooper V.S."/>
            <person name="Mustapha M."/>
        </authorList>
    </citation>
    <scope>NUCLEOTIDE SEQUENCE [LARGE SCALE GENOMIC DNA]</scope>
    <source>
        <strain evidence="3 4">PR00075</strain>
    </source>
</reference>
<sequence length="339" mass="37782">MKLSVTQPKIDRYVEILNIPGIFVAKNEVSIGSPLQQQMVTAVFVEEGQWVEKNQLLATLESPLQTATVMQLKAETEKATAYIQQQKVLAEQAQKELTRLSSLASRGVISVNDFEKAKSETLAKKAELEASRAELRQLNAQLAREQSQEDKSKIIAPVSGVISERHAMNGTLSDNTLLFKVIENNEIEFEANAHLSELSRINYSSDVKIKDYTHKELSGVIRFISSKIDVHSQLGKIRISLTDKHNHRIGEMGVMVYVQQPQQRITLPYSAIRTEANGIRNIFIVNHDGRIEIQSVDIGSVHNGRVEILSPLSTDIKVVAYAQAFLSQGDLVVPMKGIQ</sequence>
<comment type="similarity">
    <text evidence="1">Belongs to the membrane fusion protein (MFP) (TC 8.A.1) family.</text>
</comment>
<dbReference type="InterPro" id="IPR006143">
    <property type="entry name" value="RND_pump_MFP"/>
</dbReference>
<organism evidence="3 4">
    <name type="scientific">Proteus alimentorum</name>
    <dbReference type="NCBI Taxonomy" id="1973495"/>
    <lineage>
        <taxon>Bacteria</taxon>
        <taxon>Pseudomonadati</taxon>
        <taxon>Pseudomonadota</taxon>
        <taxon>Gammaproteobacteria</taxon>
        <taxon>Enterobacterales</taxon>
        <taxon>Morganellaceae</taxon>
        <taxon>Proteus</taxon>
    </lineage>
</organism>
<dbReference type="Proteomes" id="UP000614721">
    <property type="component" value="Unassembled WGS sequence"/>
</dbReference>
<dbReference type="Gene3D" id="2.40.30.170">
    <property type="match status" value="1"/>
</dbReference>
<evidence type="ECO:0000313" key="3">
    <source>
        <dbReference type="EMBL" id="MBG2878724.1"/>
    </source>
</evidence>